<proteinExistence type="predicted"/>
<name>A9S000_PHYPA</name>
<reference evidence="1 3" key="1">
    <citation type="journal article" date="2008" name="Science">
        <title>The Physcomitrella genome reveals evolutionary insights into the conquest of land by plants.</title>
        <authorList>
            <person name="Rensing S."/>
            <person name="Lang D."/>
            <person name="Zimmer A."/>
            <person name="Terry A."/>
            <person name="Salamov A."/>
            <person name="Shapiro H."/>
            <person name="Nishiyama T."/>
            <person name="Perroud P.-F."/>
            <person name="Lindquist E."/>
            <person name="Kamisugi Y."/>
            <person name="Tanahashi T."/>
            <person name="Sakakibara K."/>
            <person name="Fujita T."/>
            <person name="Oishi K."/>
            <person name="Shin-I T."/>
            <person name="Kuroki Y."/>
            <person name="Toyoda A."/>
            <person name="Suzuki Y."/>
            <person name="Hashimoto A."/>
            <person name="Yamaguchi K."/>
            <person name="Sugano A."/>
            <person name="Kohara Y."/>
            <person name="Fujiyama A."/>
            <person name="Anterola A."/>
            <person name="Aoki S."/>
            <person name="Ashton N."/>
            <person name="Barbazuk W.B."/>
            <person name="Barker E."/>
            <person name="Bennetzen J."/>
            <person name="Bezanilla M."/>
            <person name="Blankenship R."/>
            <person name="Cho S.H."/>
            <person name="Dutcher S."/>
            <person name="Estelle M."/>
            <person name="Fawcett J.A."/>
            <person name="Gundlach H."/>
            <person name="Hanada K."/>
            <person name="Heyl A."/>
            <person name="Hicks K.A."/>
            <person name="Hugh J."/>
            <person name="Lohr M."/>
            <person name="Mayer K."/>
            <person name="Melkozernov A."/>
            <person name="Murata T."/>
            <person name="Nelson D."/>
            <person name="Pils B."/>
            <person name="Prigge M."/>
            <person name="Reiss B."/>
            <person name="Renner T."/>
            <person name="Rombauts S."/>
            <person name="Rushton P."/>
            <person name="Sanderfoot A."/>
            <person name="Schween G."/>
            <person name="Shiu S.-H."/>
            <person name="Stueber K."/>
            <person name="Theodoulou F.L."/>
            <person name="Tu H."/>
            <person name="Van de Peer Y."/>
            <person name="Verrier P.J."/>
            <person name="Waters E."/>
            <person name="Wood A."/>
            <person name="Yang L."/>
            <person name="Cove D."/>
            <person name="Cuming A."/>
            <person name="Hasebe M."/>
            <person name="Lucas S."/>
            <person name="Mishler D.B."/>
            <person name="Reski R."/>
            <person name="Grigoriev I."/>
            <person name="Quatrano R.S."/>
            <person name="Boore J.L."/>
        </authorList>
    </citation>
    <scope>NUCLEOTIDE SEQUENCE [LARGE SCALE GENOMIC DNA]</scope>
    <source>
        <strain evidence="2 3">cv. Gransden 2004</strain>
    </source>
</reference>
<dbReference type="HOGENOM" id="CLU_1963308_0_0_1"/>
<dbReference type="Gramene" id="Pp3c1_7370V3.1">
    <property type="protein sequence ID" value="PAC:32966703.CDS.1"/>
    <property type="gene ID" value="Pp3c1_7370"/>
</dbReference>
<protein>
    <submittedName>
        <fullName evidence="1 2">Uncharacterized protein</fullName>
    </submittedName>
</protein>
<dbReference type="AlphaFoldDB" id="A9S000"/>
<evidence type="ECO:0000313" key="3">
    <source>
        <dbReference type="Proteomes" id="UP000006727"/>
    </source>
</evidence>
<dbReference type="Proteomes" id="UP000006727">
    <property type="component" value="Chromosome 1"/>
</dbReference>
<dbReference type="PaxDb" id="3218-PP1S38_302V6.1"/>
<keyword evidence="3" id="KW-1185">Reference proteome</keyword>
<evidence type="ECO:0000313" key="2">
    <source>
        <dbReference type="EnsemblPlants" id="PAC:32966703.CDS.1"/>
    </source>
</evidence>
<reference evidence="2" key="3">
    <citation type="submission" date="2020-12" db="UniProtKB">
        <authorList>
            <consortium name="EnsemblPlants"/>
        </authorList>
    </citation>
    <scope>IDENTIFICATION</scope>
</reference>
<sequence>MPVTAVVADYSEAVLSDRFQELILNPSTSPDVDVNNEQDTKAFELDRPNLSRVEECQRIPLDHNHSNCVVAMNLIQTRRSATDASLLGAILSNSLTRQPNPLLRLIQRQRHLRLLDSVMLSDSRRHND</sequence>
<accession>A9S000</accession>
<gene>
    <name evidence="1" type="ORF">PHYPA_000324</name>
</gene>
<dbReference type="EnsemblPlants" id="Pp3c1_7370V3.1">
    <property type="protein sequence ID" value="PAC:32966703.CDS.1"/>
    <property type="gene ID" value="Pp3c1_7370"/>
</dbReference>
<evidence type="ECO:0000313" key="1">
    <source>
        <dbReference type="EMBL" id="PNR61900.1"/>
    </source>
</evidence>
<dbReference type="EMBL" id="ABEU02000001">
    <property type="protein sequence ID" value="PNR61900.1"/>
    <property type="molecule type" value="Genomic_DNA"/>
</dbReference>
<reference evidence="1 3" key="2">
    <citation type="journal article" date="2018" name="Plant J.">
        <title>The Physcomitrella patens chromosome-scale assembly reveals moss genome structure and evolution.</title>
        <authorList>
            <person name="Lang D."/>
            <person name="Ullrich K.K."/>
            <person name="Murat F."/>
            <person name="Fuchs J."/>
            <person name="Jenkins J."/>
            <person name="Haas F.B."/>
            <person name="Piednoel M."/>
            <person name="Gundlach H."/>
            <person name="Van Bel M."/>
            <person name="Meyberg R."/>
            <person name="Vives C."/>
            <person name="Morata J."/>
            <person name="Symeonidi A."/>
            <person name="Hiss M."/>
            <person name="Muchero W."/>
            <person name="Kamisugi Y."/>
            <person name="Saleh O."/>
            <person name="Blanc G."/>
            <person name="Decker E.L."/>
            <person name="van Gessel N."/>
            <person name="Grimwood J."/>
            <person name="Hayes R.D."/>
            <person name="Graham S.W."/>
            <person name="Gunter L.E."/>
            <person name="McDaniel S.F."/>
            <person name="Hoernstein S.N.W."/>
            <person name="Larsson A."/>
            <person name="Li F.W."/>
            <person name="Perroud P.F."/>
            <person name="Phillips J."/>
            <person name="Ranjan P."/>
            <person name="Rokshar D.S."/>
            <person name="Rothfels C.J."/>
            <person name="Schneider L."/>
            <person name="Shu S."/>
            <person name="Stevenson D.W."/>
            <person name="Thummler F."/>
            <person name="Tillich M."/>
            <person name="Villarreal Aguilar J.C."/>
            <person name="Widiez T."/>
            <person name="Wong G.K."/>
            <person name="Wymore A."/>
            <person name="Zhang Y."/>
            <person name="Zimmer A.D."/>
            <person name="Quatrano R.S."/>
            <person name="Mayer K.F.X."/>
            <person name="Goodstein D."/>
            <person name="Casacuberta J.M."/>
            <person name="Vandepoele K."/>
            <person name="Reski R."/>
            <person name="Cuming A.C."/>
            <person name="Tuskan G.A."/>
            <person name="Maumus F."/>
            <person name="Salse J."/>
            <person name="Schmutz J."/>
            <person name="Rensing S.A."/>
        </authorList>
    </citation>
    <scope>NUCLEOTIDE SEQUENCE [LARGE SCALE GENOMIC DNA]</scope>
    <source>
        <strain evidence="2 3">cv. Gransden 2004</strain>
    </source>
</reference>
<dbReference type="InParanoid" id="A9S000"/>
<organism evidence="1">
    <name type="scientific">Physcomitrium patens</name>
    <name type="common">Spreading-leaved earth moss</name>
    <name type="synonym">Physcomitrella patens</name>
    <dbReference type="NCBI Taxonomy" id="3218"/>
    <lineage>
        <taxon>Eukaryota</taxon>
        <taxon>Viridiplantae</taxon>
        <taxon>Streptophyta</taxon>
        <taxon>Embryophyta</taxon>
        <taxon>Bryophyta</taxon>
        <taxon>Bryophytina</taxon>
        <taxon>Bryopsida</taxon>
        <taxon>Funariidae</taxon>
        <taxon>Funariales</taxon>
        <taxon>Funariaceae</taxon>
        <taxon>Physcomitrium</taxon>
    </lineage>
</organism>